<comment type="caution">
    <text evidence="6">The sequence shown here is derived from an EMBL/GenBank/DDBJ whole genome shotgun (WGS) entry which is preliminary data.</text>
</comment>
<keyword evidence="1" id="KW-0547">Nucleotide-binding</keyword>
<feature type="chain" id="PRO_5041984560" description="Protein kinase domain-containing protein" evidence="4">
    <location>
        <begin position="25"/>
        <end position="613"/>
    </location>
</feature>
<feature type="domain" description="Protein kinase" evidence="5">
    <location>
        <begin position="282"/>
        <end position="565"/>
    </location>
</feature>
<name>A0AAD8RTL4_LOLMU</name>
<sequence>MTASNTGIHVFLVLSLSCVSYLASQSHAAALSFNYSGSSDYPGLISRRDAPLAINTTAGISSVLAAGLCYCEAWREGTDADPGHVLFNIGEVESSTSSDRNYYVSVGGPSSALFALKLLVNCSTDLAFLIVQAFQENSFELGLSCSGGSLGGLELRSLPGYTSTRGIGRVPRSQSYKALYSHRLRDQPTARRLLSSTTTQPRQVASSWIEQVFVAGSALVGLICAVAGLLLCCILIKRPRQKISDIELEEDDDEIIMEHDFRHGVGPRRFRYGELAAATDNFAAKRKIGRGGFGPVYRGYLSEEGHHVAIKALSKELSVQGLKEFQAEVTIMTQLRHRYVVRLVGWCARRRGLALVYELMPGGSLDTHLYSPDRHLTWPERYKIALQLGSALRYLHTECDQCVVHGDIKPANVMLDASGNAKLGDFGLARLVDHGAEPQTTQVVAGTVGYIDPEFVSSRRPSAESDVYSFGVVLLEIACGRRPTPSRRSDQAASAALLASVRDMYHRKVILDAADRRLDGEFDGMQMERLLVTGLWCAHQDPLQRPSVAQAVDVLRSEGAELPVLGTMGGSGEIRALEEHVYGDLSAESSAYFDDSDETAYLTTEDSAYLLQM</sequence>
<evidence type="ECO:0000256" key="1">
    <source>
        <dbReference type="ARBA" id="ARBA00022741"/>
    </source>
</evidence>
<dbReference type="PROSITE" id="PS50011">
    <property type="entry name" value="PROTEIN_KINASE_DOM"/>
    <property type="match status" value="1"/>
</dbReference>
<keyword evidence="3" id="KW-0812">Transmembrane</keyword>
<keyword evidence="7" id="KW-1185">Reference proteome</keyword>
<reference evidence="6" key="1">
    <citation type="submission" date="2023-07" db="EMBL/GenBank/DDBJ databases">
        <title>A chromosome-level genome assembly of Lolium multiflorum.</title>
        <authorList>
            <person name="Chen Y."/>
            <person name="Copetti D."/>
            <person name="Kolliker R."/>
            <person name="Studer B."/>
        </authorList>
    </citation>
    <scope>NUCLEOTIDE SEQUENCE</scope>
    <source>
        <strain evidence="6">02402/16</strain>
        <tissue evidence="6">Leaf</tissue>
    </source>
</reference>
<dbReference type="Gene3D" id="3.30.200.20">
    <property type="entry name" value="Phosphorylase Kinase, domain 1"/>
    <property type="match status" value="1"/>
</dbReference>
<dbReference type="InterPro" id="IPR011009">
    <property type="entry name" value="Kinase-like_dom_sf"/>
</dbReference>
<keyword evidence="3" id="KW-0472">Membrane</keyword>
<dbReference type="EMBL" id="JAUUTY010000005">
    <property type="protein sequence ID" value="KAK1630342.1"/>
    <property type="molecule type" value="Genomic_DNA"/>
</dbReference>
<keyword evidence="2" id="KW-0067">ATP-binding</keyword>
<dbReference type="Gene3D" id="1.10.510.10">
    <property type="entry name" value="Transferase(Phosphotransferase) domain 1"/>
    <property type="match status" value="1"/>
</dbReference>
<gene>
    <name evidence="6" type="ORF">QYE76_004657</name>
</gene>
<dbReference type="PROSITE" id="PS00108">
    <property type="entry name" value="PROTEIN_KINASE_ST"/>
    <property type="match status" value="1"/>
</dbReference>
<protein>
    <recommendedName>
        <fullName evidence="5">Protein kinase domain-containing protein</fullName>
    </recommendedName>
</protein>
<evidence type="ECO:0000313" key="7">
    <source>
        <dbReference type="Proteomes" id="UP001231189"/>
    </source>
</evidence>
<dbReference type="PANTHER" id="PTHR27007">
    <property type="match status" value="1"/>
</dbReference>
<organism evidence="6 7">
    <name type="scientific">Lolium multiflorum</name>
    <name type="common">Italian ryegrass</name>
    <name type="synonym">Lolium perenne subsp. multiflorum</name>
    <dbReference type="NCBI Taxonomy" id="4521"/>
    <lineage>
        <taxon>Eukaryota</taxon>
        <taxon>Viridiplantae</taxon>
        <taxon>Streptophyta</taxon>
        <taxon>Embryophyta</taxon>
        <taxon>Tracheophyta</taxon>
        <taxon>Spermatophyta</taxon>
        <taxon>Magnoliopsida</taxon>
        <taxon>Liliopsida</taxon>
        <taxon>Poales</taxon>
        <taxon>Poaceae</taxon>
        <taxon>BOP clade</taxon>
        <taxon>Pooideae</taxon>
        <taxon>Poodae</taxon>
        <taxon>Poeae</taxon>
        <taxon>Poeae Chloroplast Group 2 (Poeae type)</taxon>
        <taxon>Loliodinae</taxon>
        <taxon>Loliinae</taxon>
        <taxon>Lolium</taxon>
    </lineage>
</organism>
<proteinExistence type="predicted"/>
<feature type="signal peptide" evidence="4">
    <location>
        <begin position="1"/>
        <end position="24"/>
    </location>
</feature>
<dbReference type="InterPro" id="IPR000719">
    <property type="entry name" value="Prot_kinase_dom"/>
</dbReference>
<keyword evidence="4" id="KW-0732">Signal</keyword>
<dbReference type="AlphaFoldDB" id="A0AAD8RTL4"/>
<dbReference type="InterPro" id="IPR008271">
    <property type="entry name" value="Ser/Thr_kinase_AS"/>
</dbReference>
<evidence type="ECO:0000313" key="6">
    <source>
        <dbReference type="EMBL" id="KAK1630342.1"/>
    </source>
</evidence>
<evidence type="ECO:0000256" key="4">
    <source>
        <dbReference type="SAM" id="SignalP"/>
    </source>
</evidence>
<evidence type="ECO:0000259" key="5">
    <source>
        <dbReference type="PROSITE" id="PS50011"/>
    </source>
</evidence>
<dbReference type="Proteomes" id="UP001231189">
    <property type="component" value="Unassembled WGS sequence"/>
</dbReference>
<dbReference type="GO" id="GO:0005524">
    <property type="term" value="F:ATP binding"/>
    <property type="evidence" value="ECO:0007669"/>
    <property type="project" value="UniProtKB-KW"/>
</dbReference>
<dbReference type="Pfam" id="PF00069">
    <property type="entry name" value="Pkinase"/>
    <property type="match status" value="1"/>
</dbReference>
<dbReference type="SUPFAM" id="SSF56112">
    <property type="entry name" value="Protein kinase-like (PK-like)"/>
    <property type="match status" value="1"/>
</dbReference>
<evidence type="ECO:0000256" key="2">
    <source>
        <dbReference type="ARBA" id="ARBA00022840"/>
    </source>
</evidence>
<feature type="transmembrane region" description="Helical" evidence="3">
    <location>
        <begin position="212"/>
        <end position="236"/>
    </location>
</feature>
<dbReference type="GO" id="GO:0004672">
    <property type="term" value="F:protein kinase activity"/>
    <property type="evidence" value="ECO:0007669"/>
    <property type="project" value="InterPro"/>
</dbReference>
<evidence type="ECO:0000256" key="3">
    <source>
        <dbReference type="SAM" id="Phobius"/>
    </source>
</evidence>
<keyword evidence="3" id="KW-1133">Transmembrane helix</keyword>
<dbReference type="SMART" id="SM00220">
    <property type="entry name" value="S_TKc"/>
    <property type="match status" value="1"/>
</dbReference>
<dbReference type="FunFam" id="1.10.510.10:FF:000522">
    <property type="entry name" value="L-type lectin-domain containing receptor kinase IX.1"/>
    <property type="match status" value="1"/>
</dbReference>
<accession>A0AAD8RTL4</accession>
<dbReference type="InterPro" id="IPR050528">
    <property type="entry name" value="L-type_Lectin-RKs"/>
</dbReference>